<reference evidence="1 2" key="1">
    <citation type="submission" date="2018-06" db="EMBL/GenBank/DDBJ databases">
        <authorList>
            <consortium name="Pathogen Informatics"/>
            <person name="Doyle S."/>
        </authorList>
    </citation>
    <scope>NUCLEOTIDE SEQUENCE [LARGE SCALE GENOMIC DNA]</scope>
    <source>
        <strain evidence="1 2">NCTC7911</strain>
    </source>
</reference>
<accession>A0A378QHY3</accession>
<dbReference type="AlphaFoldDB" id="A0A378QHY3"/>
<organism evidence="1 2">
    <name type="scientific">Moraxella lacunata</name>
    <dbReference type="NCBI Taxonomy" id="477"/>
    <lineage>
        <taxon>Bacteria</taxon>
        <taxon>Pseudomonadati</taxon>
        <taxon>Pseudomonadota</taxon>
        <taxon>Gammaproteobacteria</taxon>
        <taxon>Moraxellales</taxon>
        <taxon>Moraxellaceae</taxon>
        <taxon>Moraxella</taxon>
    </lineage>
</organism>
<evidence type="ECO:0000313" key="2">
    <source>
        <dbReference type="Proteomes" id="UP000254107"/>
    </source>
</evidence>
<sequence length="68" mass="8101">MGLRFLKIHKNRGLERSLLFGDNNGNYANKYYGNHHEIEKLELIIAHKDELLAQKDREIELLRKLLEK</sequence>
<name>A0A378QHY3_MORLA</name>
<protein>
    <submittedName>
        <fullName evidence="1">Uncharacterized protein</fullName>
    </submittedName>
</protein>
<dbReference type="Proteomes" id="UP000254107">
    <property type="component" value="Unassembled WGS sequence"/>
</dbReference>
<dbReference type="EMBL" id="UGQC01000001">
    <property type="protein sequence ID" value="STZ00507.1"/>
    <property type="molecule type" value="Genomic_DNA"/>
</dbReference>
<gene>
    <name evidence="1" type="ORF">NCTC7911_01908</name>
</gene>
<proteinExistence type="predicted"/>
<evidence type="ECO:0000313" key="1">
    <source>
        <dbReference type="EMBL" id="STZ00507.1"/>
    </source>
</evidence>
<keyword evidence="2" id="KW-1185">Reference proteome</keyword>